<keyword evidence="2" id="KW-0732">Signal</keyword>
<keyword evidence="1" id="KW-1133">Transmembrane helix</keyword>
<name>A0ABQ9ERD8_TEGGR</name>
<evidence type="ECO:0008006" key="5">
    <source>
        <dbReference type="Google" id="ProtNLM"/>
    </source>
</evidence>
<accession>A0ABQ9ERD8</accession>
<feature type="transmembrane region" description="Helical" evidence="1">
    <location>
        <begin position="77"/>
        <end position="99"/>
    </location>
</feature>
<keyword evidence="1" id="KW-0472">Membrane</keyword>
<proteinExistence type="predicted"/>
<evidence type="ECO:0000256" key="2">
    <source>
        <dbReference type="SAM" id="SignalP"/>
    </source>
</evidence>
<reference evidence="3 4" key="1">
    <citation type="submission" date="2022-12" db="EMBL/GenBank/DDBJ databases">
        <title>Chromosome-level genome of Tegillarca granosa.</title>
        <authorList>
            <person name="Kim J."/>
        </authorList>
    </citation>
    <scope>NUCLEOTIDE SEQUENCE [LARGE SCALE GENOMIC DNA]</scope>
    <source>
        <strain evidence="3">Teg-2019</strain>
        <tissue evidence="3">Adductor muscle</tissue>
    </source>
</reference>
<keyword evidence="4" id="KW-1185">Reference proteome</keyword>
<evidence type="ECO:0000256" key="1">
    <source>
        <dbReference type="SAM" id="Phobius"/>
    </source>
</evidence>
<feature type="signal peptide" evidence="2">
    <location>
        <begin position="1"/>
        <end position="23"/>
    </location>
</feature>
<feature type="chain" id="PRO_5047323703" description="Transmembrane protein" evidence="2">
    <location>
        <begin position="24"/>
        <end position="100"/>
    </location>
</feature>
<evidence type="ECO:0000313" key="3">
    <source>
        <dbReference type="EMBL" id="KAJ8306476.1"/>
    </source>
</evidence>
<dbReference type="Proteomes" id="UP001217089">
    <property type="component" value="Unassembled WGS sequence"/>
</dbReference>
<keyword evidence="1" id="KW-0812">Transmembrane</keyword>
<comment type="caution">
    <text evidence="3">The sequence shown here is derived from an EMBL/GenBank/DDBJ whole genome shotgun (WGS) entry which is preliminary data.</text>
</comment>
<dbReference type="EMBL" id="JARBDR010000813">
    <property type="protein sequence ID" value="KAJ8306476.1"/>
    <property type="molecule type" value="Genomic_DNA"/>
</dbReference>
<protein>
    <recommendedName>
        <fullName evidence="5">Transmembrane protein</fullName>
    </recommendedName>
</protein>
<sequence>MVSGTFMKLIFLLLIFLISLASSTNEDVLLESENLMVHREKRDIIKITLKTTRPTKPTQTCKGFSCVYSFHAKGGGIPLRSGASTILFLSLSVLALLMWL</sequence>
<organism evidence="3 4">
    <name type="scientific">Tegillarca granosa</name>
    <name type="common">Malaysian cockle</name>
    <name type="synonym">Anadara granosa</name>
    <dbReference type="NCBI Taxonomy" id="220873"/>
    <lineage>
        <taxon>Eukaryota</taxon>
        <taxon>Metazoa</taxon>
        <taxon>Spiralia</taxon>
        <taxon>Lophotrochozoa</taxon>
        <taxon>Mollusca</taxon>
        <taxon>Bivalvia</taxon>
        <taxon>Autobranchia</taxon>
        <taxon>Pteriomorphia</taxon>
        <taxon>Arcoida</taxon>
        <taxon>Arcoidea</taxon>
        <taxon>Arcidae</taxon>
        <taxon>Tegillarca</taxon>
    </lineage>
</organism>
<gene>
    <name evidence="3" type="ORF">KUTeg_017021</name>
</gene>
<evidence type="ECO:0000313" key="4">
    <source>
        <dbReference type="Proteomes" id="UP001217089"/>
    </source>
</evidence>